<keyword evidence="2" id="KW-0812">Transmembrane</keyword>
<feature type="transmembrane region" description="Helical" evidence="2">
    <location>
        <begin position="326"/>
        <end position="343"/>
    </location>
</feature>
<feature type="transmembrane region" description="Helical" evidence="2">
    <location>
        <begin position="465"/>
        <end position="487"/>
    </location>
</feature>
<gene>
    <name evidence="4" type="ORF">ACE1CC_25870</name>
</gene>
<protein>
    <submittedName>
        <fullName evidence="4">Alpha/beta hydrolase</fullName>
    </submittedName>
</protein>
<organism evidence="4 5">
    <name type="scientific">Floridaenema aerugineum BLCC-F46</name>
    <dbReference type="NCBI Taxonomy" id="3153654"/>
    <lineage>
        <taxon>Bacteria</taxon>
        <taxon>Bacillati</taxon>
        <taxon>Cyanobacteriota</taxon>
        <taxon>Cyanophyceae</taxon>
        <taxon>Oscillatoriophycideae</taxon>
        <taxon>Aerosakkonematales</taxon>
        <taxon>Aerosakkonemataceae</taxon>
        <taxon>Floridanema</taxon>
        <taxon>Floridanema aerugineum</taxon>
    </lineage>
</organism>
<dbReference type="RefSeq" id="WP_413273309.1">
    <property type="nucleotide sequence ID" value="NZ_JBHFNQ010000200.1"/>
</dbReference>
<dbReference type="PANTHER" id="PTHR22946:SF9">
    <property type="entry name" value="POLYKETIDE TRANSFERASE AF380"/>
    <property type="match status" value="1"/>
</dbReference>
<dbReference type="GO" id="GO:0016787">
    <property type="term" value="F:hydrolase activity"/>
    <property type="evidence" value="ECO:0007669"/>
    <property type="project" value="UniProtKB-KW"/>
</dbReference>
<proteinExistence type="predicted"/>
<feature type="transmembrane region" description="Helical" evidence="2">
    <location>
        <begin position="267"/>
        <end position="287"/>
    </location>
</feature>
<dbReference type="Proteomes" id="UP001576774">
    <property type="component" value="Unassembled WGS sequence"/>
</dbReference>
<evidence type="ECO:0000259" key="3">
    <source>
        <dbReference type="Pfam" id="PF12146"/>
    </source>
</evidence>
<evidence type="ECO:0000313" key="4">
    <source>
        <dbReference type="EMBL" id="MFB2880290.1"/>
    </source>
</evidence>
<keyword evidence="1 4" id="KW-0378">Hydrolase</keyword>
<dbReference type="PANTHER" id="PTHR22946">
    <property type="entry name" value="DIENELACTONE HYDROLASE DOMAIN-CONTAINING PROTEIN-RELATED"/>
    <property type="match status" value="1"/>
</dbReference>
<dbReference type="EMBL" id="JBHFNQ010000200">
    <property type="protein sequence ID" value="MFB2880290.1"/>
    <property type="molecule type" value="Genomic_DNA"/>
</dbReference>
<keyword evidence="2" id="KW-1133">Transmembrane helix</keyword>
<keyword evidence="5" id="KW-1185">Reference proteome</keyword>
<dbReference type="InterPro" id="IPR050261">
    <property type="entry name" value="FrsA_esterase"/>
</dbReference>
<keyword evidence="2" id="KW-0472">Membrane</keyword>
<feature type="transmembrane region" description="Helical" evidence="2">
    <location>
        <begin position="12"/>
        <end position="31"/>
    </location>
</feature>
<feature type="domain" description="Serine aminopeptidase S33" evidence="3">
    <location>
        <begin position="63"/>
        <end position="166"/>
    </location>
</feature>
<dbReference type="InterPro" id="IPR029058">
    <property type="entry name" value="AB_hydrolase_fold"/>
</dbReference>
<accession>A0ABV4XBW9</accession>
<feature type="transmembrane region" description="Helical" evidence="2">
    <location>
        <begin position="355"/>
        <end position="376"/>
    </location>
</feature>
<dbReference type="Pfam" id="PF12146">
    <property type="entry name" value="Hydrolase_4"/>
    <property type="match status" value="1"/>
</dbReference>
<evidence type="ECO:0000313" key="5">
    <source>
        <dbReference type="Proteomes" id="UP001576774"/>
    </source>
</evidence>
<evidence type="ECO:0000256" key="2">
    <source>
        <dbReference type="SAM" id="Phobius"/>
    </source>
</evidence>
<dbReference type="Gene3D" id="3.40.50.1820">
    <property type="entry name" value="alpha/beta hydrolase"/>
    <property type="match status" value="1"/>
</dbReference>
<dbReference type="SUPFAM" id="SSF53474">
    <property type="entry name" value="alpha/beta-Hydrolases"/>
    <property type="match status" value="1"/>
</dbReference>
<feature type="transmembrane region" description="Helical" evidence="2">
    <location>
        <begin position="299"/>
        <end position="320"/>
    </location>
</feature>
<feature type="transmembrane region" description="Helical" evidence="2">
    <location>
        <begin position="424"/>
        <end position="444"/>
    </location>
</feature>
<evidence type="ECO:0000256" key="1">
    <source>
        <dbReference type="ARBA" id="ARBA00022801"/>
    </source>
</evidence>
<comment type="caution">
    <text evidence="4">The sequence shown here is derived from an EMBL/GenBank/DDBJ whole genome shotgun (WGS) entry which is preliminary data.</text>
</comment>
<sequence length="535" mass="59155">MKYKSFAKRYTGLFLSLLLLAVGILICFLSYPSEIQTKSIKINVAPNRQLIGTLYTPKTSKPPYPVMVLTHGINSTKEIMSPLAIELAREGIAALTFDFGGFGESYFRPYSEGGNDTDGKAVMAFIQANPKLFDTTKIGIGGHSMGGATALGLSSDDKRFKATVVLGMSGLATPIYPANLLMGIGLYEQLHPPSVMREMLQSATGENISEFQQSGDFQSGKARLLVISPTADHLIEPYDTYLIKQSVSWVKQAFGIPGKTKPIIATWYMLGIFVSCLGGLGTGGYLVRFVAYEKKLKCWIPRLILPIALTPLALGITGIIDSLWASNLILFSLALLLVCNYVLRFPKKWTATLKITGLYIGLFLGTYGAIAIIFTLPELLSHPQYITSIPQFLWQFPIALFYSRYREFRAVTFPIYSYGLQPSYLLLIPLIPELIIPGIILTGAEKTISFIVRWLRQPLHFHKFFFVNLRSIILLLGLLPVLAAIIYHQIQSGVVSPDTAIIAIQTVGQGAILPGAIVILILRQQWFQKLESRCQ</sequence>
<dbReference type="InterPro" id="IPR022742">
    <property type="entry name" value="Hydrolase_4"/>
</dbReference>
<reference evidence="4 5" key="1">
    <citation type="submission" date="2024-09" db="EMBL/GenBank/DDBJ databases">
        <title>Floridaenema gen nov. (Aerosakkonemataceae, Aerosakkonematales ord. nov., Cyanobacteria) from benthic tropical and subtropical fresh waters, with the description of four new species.</title>
        <authorList>
            <person name="Moretto J.A."/>
            <person name="Berthold D.E."/>
            <person name="Lefler F.W."/>
            <person name="Huang I.-S."/>
            <person name="Laughinghouse H. IV."/>
        </authorList>
    </citation>
    <scope>NUCLEOTIDE SEQUENCE [LARGE SCALE GENOMIC DNA]</scope>
    <source>
        <strain evidence="4 5">BLCC-F46</strain>
    </source>
</reference>
<name>A0ABV4XBW9_9CYAN</name>
<feature type="transmembrane region" description="Helical" evidence="2">
    <location>
        <begin position="499"/>
        <end position="522"/>
    </location>
</feature>